<keyword evidence="2" id="KW-0479">Metal-binding</keyword>
<evidence type="ECO:0000256" key="1">
    <source>
        <dbReference type="ARBA" id="ARBA00001954"/>
    </source>
</evidence>
<evidence type="ECO:0000259" key="6">
    <source>
        <dbReference type="Pfam" id="PF12851"/>
    </source>
</evidence>
<dbReference type="EMBL" id="JABBWD010000028">
    <property type="protein sequence ID" value="KAG1776218.1"/>
    <property type="molecule type" value="Genomic_DNA"/>
</dbReference>
<gene>
    <name evidence="7" type="ORF">EV702DRAFT_1198537</name>
</gene>
<evidence type="ECO:0000256" key="5">
    <source>
        <dbReference type="ARBA" id="ARBA00023004"/>
    </source>
</evidence>
<dbReference type="GO" id="GO:0046872">
    <property type="term" value="F:metal ion binding"/>
    <property type="evidence" value="ECO:0007669"/>
    <property type="project" value="UniProtKB-KW"/>
</dbReference>
<dbReference type="InterPro" id="IPR024779">
    <property type="entry name" value="2OGFeDO_JBP1/TET_oxygenase_dom"/>
</dbReference>
<keyword evidence="4" id="KW-0560">Oxidoreductase</keyword>
<name>A0A9P6ZTI2_9AGAM</name>
<dbReference type="Proteomes" id="UP000714275">
    <property type="component" value="Unassembled WGS sequence"/>
</dbReference>
<evidence type="ECO:0000256" key="4">
    <source>
        <dbReference type="ARBA" id="ARBA00023002"/>
    </source>
</evidence>
<comment type="cofactor">
    <cofactor evidence="1">
        <name>Fe(2+)</name>
        <dbReference type="ChEBI" id="CHEBI:29033"/>
    </cofactor>
</comment>
<dbReference type="AlphaFoldDB" id="A0A9P6ZTI2"/>
<keyword evidence="5" id="KW-0408">Iron</keyword>
<sequence>MTSVPPDWALLTTCIASDFVQQLFDCNVAGNQQSILPPLTLDVPTMLACRQLARVLADAYSNPIQLDLDMIWYNEALDKCSNGRIAKHEEALLQKFPHGSERLLEKPSVILDSAGRIILWYLPDAISPWIQAEMEEATVGMGSLLKKSMTSGAETKWRTFSGNFHNSDRHRLTPGCINLAPCWFQQGREPYGFPLSDGFSPEVSATLKGEGGPEVIISMQHSALLASAALWVMHPKLYWASVTTQIKLARWAVAHGLSDMCTRLQFWASVFNCAAVICNRQCPLHRDPRFTPEGFDVMTSVGHYCNGLMTLSNLGIQLQYNLGAIVGCSGHIVRHGVTYTGDCIVWAWFMHDSLHNFMGTPRPSYGTYMDVDWDVSVSA</sequence>
<feature type="domain" description="2OGFeDO JBP1/TET oxygenase" evidence="6">
    <location>
        <begin position="215"/>
        <end position="339"/>
    </location>
</feature>
<evidence type="ECO:0000313" key="7">
    <source>
        <dbReference type="EMBL" id="KAG1776218.1"/>
    </source>
</evidence>
<dbReference type="Gene3D" id="3.60.130.30">
    <property type="match status" value="1"/>
</dbReference>
<dbReference type="OrthoDB" id="2677684at2759"/>
<organism evidence="7 8">
    <name type="scientific">Suillus placidus</name>
    <dbReference type="NCBI Taxonomy" id="48579"/>
    <lineage>
        <taxon>Eukaryota</taxon>
        <taxon>Fungi</taxon>
        <taxon>Dikarya</taxon>
        <taxon>Basidiomycota</taxon>
        <taxon>Agaricomycotina</taxon>
        <taxon>Agaricomycetes</taxon>
        <taxon>Agaricomycetidae</taxon>
        <taxon>Boletales</taxon>
        <taxon>Suillineae</taxon>
        <taxon>Suillaceae</taxon>
        <taxon>Suillus</taxon>
    </lineage>
</organism>
<comment type="caution">
    <text evidence="7">The sequence shown here is derived from an EMBL/GenBank/DDBJ whole genome shotgun (WGS) entry which is preliminary data.</text>
</comment>
<accession>A0A9P6ZTI2</accession>
<evidence type="ECO:0000313" key="8">
    <source>
        <dbReference type="Proteomes" id="UP000714275"/>
    </source>
</evidence>
<reference evidence="7" key="1">
    <citation type="journal article" date="2020" name="New Phytol.">
        <title>Comparative genomics reveals dynamic genome evolution in host specialist ectomycorrhizal fungi.</title>
        <authorList>
            <person name="Lofgren L.A."/>
            <person name="Nguyen N.H."/>
            <person name="Vilgalys R."/>
            <person name="Ruytinx J."/>
            <person name="Liao H.L."/>
            <person name="Branco S."/>
            <person name="Kuo A."/>
            <person name="LaButti K."/>
            <person name="Lipzen A."/>
            <person name="Andreopoulos W."/>
            <person name="Pangilinan J."/>
            <person name="Riley R."/>
            <person name="Hundley H."/>
            <person name="Na H."/>
            <person name="Barry K."/>
            <person name="Grigoriev I.V."/>
            <person name="Stajich J.E."/>
            <person name="Kennedy P.G."/>
        </authorList>
    </citation>
    <scope>NUCLEOTIDE SEQUENCE</scope>
    <source>
        <strain evidence="7">DOB743</strain>
    </source>
</reference>
<dbReference type="GO" id="GO:0051213">
    <property type="term" value="F:dioxygenase activity"/>
    <property type="evidence" value="ECO:0007669"/>
    <property type="project" value="UniProtKB-KW"/>
</dbReference>
<protein>
    <recommendedName>
        <fullName evidence="6">2OGFeDO JBP1/TET oxygenase domain-containing protein</fullName>
    </recommendedName>
</protein>
<keyword evidence="3" id="KW-0223">Dioxygenase</keyword>
<keyword evidence="8" id="KW-1185">Reference proteome</keyword>
<proteinExistence type="predicted"/>
<dbReference type="Pfam" id="PF12851">
    <property type="entry name" value="Tet_JBP"/>
    <property type="match status" value="1"/>
</dbReference>
<evidence type="ECO:0000256" key="3">
    <source>
        <dbReference type="ARBA" id="ARBA00022964"/>
    </source>
</evidence>
<evidence type="ECO:0000256" key="2">
    <source>
        <dbReference type="ARBA" id="ARBA00022723"/>
    </source>
</evidence>